<keyword evidence="7 9" id="KW-0503">Monooxygenase</keyword>
<dbReference type="AlphaFoldDB" id="A0A9P5YIC4"/>
<accession>A0A9P5YIC4</accession>
<dbReference type="SUPFAM" id="SSF48264">
    <property type="entry name" value="Cytochrome P450"/>
    <property type="match status" value="1"/>
</dbReference>
<evidence type="ECO:0000256" key="9">
    <source>
        <dbReference type="RuleBase" id="RU000461"/>
    </source>
</evidence>
<evidence type="ECO:0000256" key="1">
    <source>
        <dbReference type="ARBA" id="ARBA00001971"/>
    </source>
</evidence>
<evidence type="ECO:0000256" key="5">
    <source>
        <dbReference type="ARBA" id="ARBA00023002"/>
    </source>
</evidence>
<dbReference type="PANTHER" id="PTHR24292">
    <property type="entry name" value="CYTOCHROME P450"/>
    <property type="match status" value="1"/>
</dbReference>
<dbReference type="GO" id="GO:0020037">
    <property type="term" value="F:heme binding"/>
    <property type="evidence" value="ECO:0007669"/>
    <property type="project" value="InterPro"/>
</dbReference>
<dbReference type="InterPro" id="IPR050476">
    <property type="entry name" value="Insect_CytP450_Detox"/>
</dbReference>
<evidence type="ECO:0000256" key="2">
    <source>
        <dbReference type="ARBA" id="ARBA00010617"/>
    </source>
</evidence>
<dbReference type="InterPro" id="IPR017972">
    <property type="entry name" value="Cyt_P450_CS"/>
</dbReference>
<protein>
    <submittedName>
        <fullName evidence="10">Cytochrome P450</fullName>
    </submittedName>
</protein>
<comment type="cofactor">
    <cofactor evidence="1 8">
        <name>heme</name>
        <dbReference type="ChEBI" id="CHEBI:30413"/>
    </cofactor>
</comment>
<dbReference type="PRINTS" id="PR00385">
    <property type="entry name" value="P450"/>
</dbReference>
<keyword evidence="4 8" id="KW-0479">Metal-binding</keyword>
<dbReference type="Pfam" id="PF00067">
    <property type="entry name" value="p450"/>
    <property type="match status" value="1"/>
</dbReference>
<gene>
    <name evidence="10" type="ORF">BDZ94DRAFT_1152258</name>
</gene>
<dbReference type="PRINTS" id="PR00463">
    <property type="entry name" value="EP450I"/>
</dbReference>
<keyword evidence="6 8" id="KW-0408">Iron</keyword>
<dbReference type="OrthoDB" id="1470350at2759"/>
<keyword evidence="3 8" id="KW-0349">Heme</keyword>
<dbReference type="Gene3D" id="1.10.630.10">
    <property type="entry name" value="Cytochrome P450"/>
    <property type="match status" value="1"/>
</dbReference>
<sequence length="523" mass="59536">MWAVLVLAFFVTVFYIIQRLLDYRGAIRSVGNHPGYRTLLSQSCLLAKLLPSIHGVSTGRNFLFRHKFQIFQFFGWDTISAVSAWPQSEAIIILADAYAIRDVLLSRSRFPKPVQHYQVLLFFGRNIIASEGDEWKKYRKIAAPAFSERNNRLVWDETVKIMGDMFQNVWGSQAVITTEHCADLMLLVALFVIGIAGFGHKVSWEDDTDIPFGHQMTFKDALHNVSADMFLKAFVPDRVLGLTKRTRNIKLAFDELRKYMLEMIQDREVPEKEERYDIFSNLLNANNENSTKSFVLSDQMDLSGNIFLFLLAGHESTAHILCFTLALLALYQGEQDTLFQHIKSVLSDGRYPAYEDMNLLTHSAAVYNEALRMFPPVTAIPKESAEDTFLIATNNQGEAKSVPVPKGTTLVIDIVGLHYNPRYWKDPETFKPSRFLGEWCHDAFLPFSAGARACLGRRFSETEGIAVLTMLVSRYKIEVKEDPRFANETFEARRDRILACKAGLTLTPTQMPLVFKLRDAKGI</sequence>
<evidence type="ECO:0000256" key="3">
    <source>
        <dbReference type="ARBA" id="ARBA00022617"/>
    </source>
</evidence>
<reference evidence="10" key="1">
    <citation type="submission" date="2020-11" db="EMBL/GenBank/DDBJ databases">
        <authorList>
            <consortium name="DOE Joint Genome Institute"/>
            <person name="Ahrendt S."/>
            <person name="Riley R."/>
            <person name="Andreopoulos W."/>
            <person name="Labutti K."/>
            <person name="Pangilinan J."/>
            <person name="Ruiz-Duenas F.J."/>
            <person name="Barrasa J.M."/>
            <person name="Sanchez-Garcia M."/>
            <person name="Camarero S."/>
            <person name="Miyauchi S."/>
            <person name="Serrano A."/>
            <person name="Linde D."/>
            <person name="Babiker R."/>
            <person name="Drula E."/>
            <person name="Ayuso-Fernandez I."/>
            <person name="Pacheco R."/>
            <person name="Padilla G."/>
            <person name="Ferreira P."/>
            <person name="Barriuso J."/>
            <person name="Kellner H."/>
            <person name="Castanera R."/>
            <person name="Alfaro M."/>
            <person name="Ramirez L."/>
            <person name="Pisabarro A.G."/>
            <person name="Kuo A."/>
            <person name="Tritt A."/>
            <person name="Lipzen A."/>
            <person name="He G."/>
            <person name="Yan M."/>
            <person name="Ng V."/>
            <person name="Cullen D."/>
            <person name="Martin F."/>
            <person name="Rosso M.-N."/>
            <person name="Henrissat B."/>
            <person name="Hibbett D."/>
            <person name="Martinez A.T."/>
            <person name="Grigoriev I.V."/>
        </authorList>
    </citation>
    <scope>NUCLEOTIDE SEQUENCE</scope>
    <source>
        <strain evidence="10">CBS 247.69</strain>
    </source>
</reference>
<feature type="binding site" description="axial binding residue" evidence="8">
    <location>
        <position position="454"/>
    </location>
    <ligand>
        <name>heme</name>
        <dbReference type="ChEBI" id="CHEBI:30413"/>
    </ligand>
    <ligandPart>
        <name>Fe</name>
        <dbReference type="ChEBI" id="CHEBI:18248"/>
    </ligandPart>
</feature>
<dbReference type="InterPro" id="IPR001128">
    <property type="entry name" value="Cyt_P450"/>
</dbReference>
<dbReference type="Proteomes" id="UP000807353">
    <property type="component" value="Unassembled WGS sequence"/>
</dbReference>
<evidence type="ECO:0000256" key="6">
    <source>
        <dbReference type="ARBA" id="ARBA00023004"/>
    </source>
</evidence>
<dbReference type="PANTHER" id="PTHR24292:SF102">
    <property type="entry name" value="CYTOCHROME P450 FAMILY-RELATED"/>
    <property type="match status" value="1"/>
</dbReference>
<organism evidence="10 11">
    <name type="scientific">Collybia nuda</name>
    <dbReference type="NCBI Taxonomy" id="64659"/>
    <lineage>
        <taxon>Eukaryota</taxon>
        <taxon>Fungi</taxon>
        <taxon>Dikarya</taxon>
        <taxon>Basidiomycota</taxon>
        <taxon>Agaricomycotina</taxon>
        <taxon>Agaricomycetes</taxon>
        <taxon>Agaricomycetidae</taxon>
        <taxon>Agaricales</taxon>
        <taxon>Tricholomatineae</taxon>
        <taxon>Clitocybaceae</taxon>
        <taxon>Collybia</taxon>
    </lineage>
</organism>
<keyword evidence="5 9" id="KW-0560">Oxidoreductase</keyword>
<proteinExistence type="inferred from homology"/>
<dbReference type="PROSITE" id="PS00086">
    <property type="entry name" value="CYTOCHROME_P450"/>
    <property type="match status" value="1"/>
</dbReference>
<evidence type="ECO:0000256" key="7">
    <source>
        <dbReference type="ARBA" id="ARBA00023033"/>
    </source>
</evidence>
<evidence type="ECO:0000256" key="8">
    <source>
        <dbReference type="PIRSR" id="PIRSR602401-1"/>
    </source>
</evidence>
<comment type="caution">
    <text evidence="10">The sequence shown here is derived from an EMBL/GenBank/DDBJ whole genome shotgun (WGS) entry which is preliminary data.</text>
</comment>
<dbReference type="InterPro" id="IPR036396">
    <property type="entry name" value="Cyt_P450_sf"/>
</dbReference>
<dbReference type="GO" id="GO:0005506">
    <property type="term" value="F:iron ion binding"/>
    <property type="evidence" value="ECO:0007669"/>
    <property type="project" value="InterPro"/>
</dbReference>
<evidence type="ECO:0000313" key="10">
    <source>
        <dbReference type="EMBL" id="KAF9469453.1"/>
    </source>
</evidence>
<evidence type="ECO:0000313" key="11">
    <source>
        <dbReference type="Proteomes" id="UP000807353"/>
    </source>
</evidence>
<dbReference type="EMBL" id="MU150230">
    <property type="protein sequence ID" value="KAF9469453.1"/>
    <property type="molecule type" value="Genomic_DNA"/>
</dbReference>
<keyword evidence="11" id="KW-1185">Reference proteome</keyword>
<dbReference type="InterPro" id="IPR002401">
    <property type="entry name" value="Cyt_P450_E_grp-I"/>
</dbReference>
<comment type="similarity">
    <text evidence="2 9">Belongs to the cytochrome P450 family.</text>
</comment>
<evidence type="ECO:0000256" key="4">
    <source>
        <dbReference type="ARBA" id="ARBA00022723"/>
    </source>
</evidence>
<dbReference type="GO" id="GO:0004497">
    <property type="term" value="F:monooxygenase activity"/>
    <property type="evidence" value="ECO:0007669"/>
    <property type="project" value="UniProtKB-KW"/>
</dbReference>
<dbReference type="GO" id="GO:0016705">
    <property type="term" value="F:oxidoreductase activity, acting on paired donors, with incorporation or reduction of molecular oxygen"/>
    <property type="evidence" value="ECO:0007669"/>
    <property type="project" value="InterPro"/>
</dbReference>
<name>A0A9P5YIC4_9AGAR</name>